<dbReference type="SUPFAM" id="SSF55961">
    <property type="entry name" value="Bet v1-like"/>
    <property type="match status" value="1"/>
</dbReference>
<dbReference type="PANTHER" id="PTHR39332">
    <property type="entry name" value="BLL4707 PROTEIN"/>
    <property type="match status" value="1"/>
</dbReference>
<proteinExistence type="predicted"/>
<organism evidence="1">
    <name type="scientific">marine sediment metagenome</name>
    <dbReference type="NCBI Taxonomy" id="412755"/>
    <lineage>
        <taxon>unclassified sequences</taxon>
        <taxon>metagenomes</taxon>
        <taxon>ecological metagenomes</taxon>
    </lineage>
</organism>
<evidence type="ECO:0000313" key="1">
    <source>
        <dbReference type="EMBL" id="KKN39062.1"/>
    </source>
</evidence>
<dbReference type="PANTHER" id="PTHR39332:SF7">
    <property type="entry name" value="SRPBCC FAMILY PROTEIN"/>
    <property type="match status" value="1"/>
</dbReference>
<dbReference type="Gene3D" id="3.30.530.20">
    <property type="match status" value="1"/>
</dbReference>
<evidence type="ECO:0008006" key="2">
    <source>
        <dbReference type="Google" id="ProtNLM"/>
    </source>
</evidence>
<gene>
    <name evidence="1" type="ORF">LCGC14_0747230</name>
</gene>
<reference evidence="1" key="1">
    <citation type="journal article" date="2015" name="Nature">
        <title>Complex archaea that bridge the gap between prokaryotes and eukaryotes.</title>
        <authorList>
            <person name="Spang A."/>
            <person name="Saw J.H."/>
            <person name="Jorgensen S.L."/>
            <person name="Zaremba-Niedzwiedzka K."/>
            <person name="Martijn J."/>
            <person name="Lind A.E."/>
            <person name="van Eijk R."/>
            <person name="Schleper C."/>
            <person name="Guy L."/>
            <person name="Ettema T.J."/>
        </authorList>
    </citation>
    <scope>NUCLEOTIDE SEQUENCE</scope>
</reference>
<accession>A0A0F9QPW5</accession>
<dbReference type="InterPro" id="IPR019587">
    <property type="entry name" value="Polyketide_cyclase/dehydratase"/>
</dbReference>
<name>A0A0F9QPW5_9ZZZZ</name>
<dbReference type="InterPro" id="IPR023393">
    <property type="entry name" value="START-like_dom_sf"/>
</dbReference>
<protein>
    <recommendedName>
        <fullName evidence="2">MxaD protein</fullName>
    </recommendedName>
</protein>
<dbReference type="Pfam" id="PF10604">
    <property type="entry name" value="Polyketide_cyc2"/>
    <property type="match status" value="1"/>
</dbReference>
<dbReference type="AlphaFoldDB" id="A0A0F9QPW5"/>
<dbReference type="EMBL" id="LAZR01001785">
    <property type="protein sequence ID" value="KKN39062.1"/>
    <property type="molecule type" value="Genomic_DNA"/>
</dbReference>
<comment type="caution">
    <text evidence="1">The sequence shown here is derived from an EMBL/GenBank/DDBJ whole genome shotgun (WGS) entry which is preliminary data.</text>
</comment>
<dbReference type="CDD" id="cd07821">
    <property type="entry name" value="PYR_PYL_RCAR_like"/>
    <property type="match status" value="1"/>
</dbReference>
<sequence>MNVIKKLLAVLGLSLSLVATSAFAHGPTPQKVDEEIIINADMATVWNKIKAFDSFAEWQPAVASIAMTDPDTRVVTLKSGGEFTDSLDEVNEEEHYIGYRLLEENAKIFPVSFYTINIQVSAEGDKSKVSWSGRFYRGDTGNFPAENLNDDAAVKAMTEYANSGLAGLKALVEK</sequence>